<sequence length="121" mass="13375">MFDSHTLPMPDISKTAPFRCDPALLSLPGQSAPEVHPEVISGHPGETRRKEGGRVYGDRLGGRKRCWRHLVKIAAEEKRPTNLFSLIPGMDMEDPLPSSELSTFDPGIEALSANLFRPNNL</sequence>
<evidence type="ECO:0000313" key="3">
    <source>
        <dbReference type="Proteomes" id="UP001054945"/>
    </source>
</evidence>
<feature type="compositionally biased region" description="Basic and acidic residues" evidence="1">
    <location>
        <begin position="45"/>
        <end position="55"/>
    </location>
</feature>
<dbReference type="EMBL" id="BPLR01008289">
    <property type="protein sequence ID" value="GIY23556.1"/>
    <property type="molecule type" value="Genomic_DNA"/>
</dbReference>
<reference evidence="2 3" key="1">
    <citation type="submission" date="2021-06" db="EMBL/GenBank/DDBJ databases">
        <title>Caerostris extrusa draft genome.</title>
        <authorList>
            <person name="Kono N."/>
            <person name="Arakawa K."/>
        </authorList>
    </citation>
    <scope>NUCLEOTIDE SEQUENCE [LARGE SCALE GENOMIC DNA]</scope>
</reference>
<comment type="caution">
    <text evidence="2">The sequence shown here is derived from an EMBL/GenBank/DDBJ whole genome shotgun (WGS) entry which is preliminary data.</text>
</comment>
<evidence type="ECO:0000256" key="1">
    <source>
        <dbReference type="SAM" id="MobiDB-lite"/>
    </source>
</evidence>
<keyword evidence="3" id="KW-1185">Reference proteome</keyword>
<proteinExistence type="predicted"/>
<organism evidence="2 3">
    <name type="scientific">Caerostris extrusa</name>
    <name type="common">Bark spider</name>
    <name type="synonym">Caerostris bankana</name>
    <dbReference type="NCBI Taxonomy" id="172846"/>
    <lineage>
        <taxon>Eukaryota</taxon>
        <taxon>Metazoa</taxon>
        <taxon>Ecdysozoa</taxon>
        <taxon>Arthropoda</taxon>
        <taxon>Chelicerata</taxon>
        <taxon>Arachnida</taxon>
        <taxon>Araneae</taxon>
        <taxon>Araneomorphae</taxon>
        <taxon>Entelegynae</taxon>
        <taxon>Araneoidea</taxon>
        <taxon>Araneidae</taxon>
        <taxon>Caerostris</taxon>
    </lineage>
</organism>
<feature type="region of interest" description="Disordered" evidence="1">
    <location>
        <begin position="26"/>
        <end position="55"/>
    </location>
</feature>
<dbReference type="AlphaFoldDB" id="A0AAV4RRU7"/>
<name>A0AAV4RRU7_CAEEX</name>
<accession>A0AAV4RRU7</accession>
<evidence type="ECO:0000313" key="2">
    <source>
        <dbReference type="EMBL" id="GIY23556.1"/>
    </source>
</evidence>
<gene>
    <name evidence="2" type="ORF">CEXT_804761</name>
</gene>
<dbReference type="Proteomes" id="UP001054945">
    <property type="component" value="Unassembled WGS sequence"/>
</dbReference>
<protein>
    <submittedName>
        <fullName evidence="2">Uncharacterized protein</fullName>
    </submittedName>
</protein>